<evidence type="ECO:0000256" key="2">
    <source>
        <dbReference type="ARBA" id="ARBA00022763"/>
    </source>
</evidence>
<keyword evidence="6" id="KW-0238">DNA-binding</keyword>
<name>A0A1G2M367_9BACT</name>
<sequence>MTQEQAFSVLKTGANVFLTGEPGSGKTHTINRYTEYLRSHGIEPAITASTGIAATHIGGMTIHSWSGIGIKKTLTEQDLDELGTREKLVSRINRTNVLIIDEISMLDGKTLDTVEMVCRTLKRRSDPWGGMQVVFVGDFFQLPPISRAGEPAIQFSFLANAWKNVSPIVCYLSEQHRQDDAAFLSVLSSIRNGEIDEHVHDVLSARKMEGSSEDINHPRLYSHNANVDKVNDEKLSSLDGDEKEYVMEGRGSDTLVMALKRGCLSPEVLRLKIGARVMFTKNNFERGFVNGTLGEVTQFSESGMPIVTTSRGRAIPVEPMEWSMVDGARTLARVIQLPLKLAWAMTVHKSQGVTLDSAVIDLTQAFEYGQGYVAISRVRSLAGLFLLGYNERALQVHPEILKADGAFRETSGEAEKVFEKLPKEERAVMERNFITACGGKLEGGVKKKKGRARSARGVSTYDETLAQFKAGSSVDAIAKARSLTVGTIFSHLEELFMGGKISVADVKKVIPKNLLKALPEIKTMFSELKTEKLTPVYEKFGGKYSYEDLRLARLAISAKVE</sequence>
<dbReference type="EMBL" id="MHRF01000007">
    <property type="protein sequence ID" value="OHA18263.1"/>
    <property type="molecule type" value="Genomic_DNA"/>
</dbReference>
<dbReference type="AlphaFoldDB" id="A0A1G2M367"/>
<reference evidence="10 11" key="1">
    <citation type="journal article" date="2016" name="Nat. Commun.">
        <title>Thousands of microbial genomes shed light on interconnected biogeochemical processes in an aquifer system.</title>
        <authorList>
            <person name="Anantharaman K."/>
            <person name="Brown C.T."/>
            <person name="Hug L.A."/>
            <person name="Sharon I."/>
            <person name="Castelle C.J."/>
            <person name="Probst A.J."/>
            <person name="Thomas B.C."/>
            <person name="Singh A."/>
            <person name="Wilkins M.J."/>
            <person name="Karaoz U."/>
            <person name="Brodie E.L."/>
            <person name="Williams K.H."/>
            <person name="Hubbard S.S."/>
            <person name="Banfield J.F."/>
        </authorList>
    </citation>
    <scope>NUCLEOTIDE SEQUENCE [LARGE SCALE GENOMIC DNA]</scope>
</reference>
<dbReference type="Pfam" id="PF21530">
    <property type="entry name" value="Pif1_2B_dom"/>
    <property type="match status" value="1"/>
</dbReference>
<comment type="caution">
    <text evidence="10">The sequence shown here is derived from an EMBL/GenBank/DDBJ whole genome shotgun (WGS) entry which is preliminary data.</text>
</comment>
<dbReference type="InterPro" id="IPR010285">
    <property type="entry name" value="DNA_helicase_pif1-like_DEAD"/>
</dbReference>
<dbReference type="Pfam" id="PF05970">
    <property type="entry name" value="PIF1"/>
    <property type="match status" value="1"/>
</dbReference>
<evidence type="ECO:0000256" key="3">
    <source>
        <dbReference type="ARBA" id="ARBA00022801"/>
    </source>
</evidence>
<dbReference type="Proteomes" id="UP000178873">
    <property type="component" value="Unassembled WGS sequence"/>
</dbReference>
<evidence type="ECO:0000313" key="11">
    <source>
        <dbReference type="Proteomes" id="UP000178873"/>
    </source>
</evidence>
<accession>A0A1G2M367</accession>
<keyword evidence="5" id="KW-0067">ATP-binding</keyword>
<dbReference type="InterPro" id="IPR051055">
    <property type="entry name" value="PIF1_helicase"/>
</dbReference>
<evidence type="ECO:0000256" key="6">
    <source>
        <dbReference type="ARBA" id="ARBA00023125"/>
    </source>
</evidence>
<dbReference type="Gene3D" id="2.30.30.940">
    <property type="match status" value="1"/>
</dbReference>
<dbReference type="SMART" id="SM00382">
    <property type="entry name" value="AAA"/>
    <property type="match status" value="1"/>
</dbReference>
<dbReference type="Gene3D" id="1.10.10.1390">
    <property type="entry name" value="ATP-dependent DNA helicase RecQ"/>
    <property type="match status" value="1"/>
</dbReference>
<dbReference type="PANTHER" id="PTHR47642:SF5">
    <property type="entry name" value="ATP-DEPENDENT DNA HELICASE"/>
    <property type="match status" value="1"/>
</dbReference>
<keyword evidence="4" id="KW-0347">Helicase</keyword>
<feature type="domain" description="AAA+ ATPase" evidence="9">
    <location>
        <begin position="12"/>
        <end position="341"/>
    </location>
</feature>
<evidence type="ECO:0000313" key="10">
    <source>
        <dbReference type="EMBL" id="OHA18263.1"/>
    </source>
</evidence>
<protein>
    <recommendedName>
        <fullName evidence="9">AAA+ ATPase domain-containing protein</fullName>
    </recommendedName>
</protein>
<evidence type="ECO:0000256" key="4">
    <source>
        <dbReference type="ARBA" id="ARBA00022806"/>
    </source>
</evidence>
<dbReference type="InterPro" id="IPR027417">
    <property type="entry name" value="P-loop_NTPase"/>
</dbReference>
<dbReference type="STRING" id="1802301.A2664_02250"/>
<evidence type="ECO:0000256" key="7">
    <source>
        <dbReference type="ARBA" id="ARBA00023204"/>
    </source>
</evidence>
<dbReference type="GO" id="GO:0006281">
    <property type="term" value="P:DNA repair"/>
    <property type="evidence" value="ECO:0007669"/>
    <property type="project" value="InterPro"/>
</dbReference>
<dbReference type="InterPro" id="IPR003593">
    <property type="entry name" value="AAA+_ATPase"/>
</dbReference>
<keyword evidence="8" id="KW-0413">Isomerase</keyword>
<gene>
    <name evidence="10" type="ORF">A2664_02250</name>
</gene>
<keyword evidence="7" id="KW-0234">DNA repair</keyword>
<evidence type="ECO:0000259" key="9">
    <source>
        <dbReference type="SMART" id="SM00382"/>
    </source>
</evidence>
<dbReference type="InterPro" id="IPR029491">
    <property type="entry name" value="Helicase_HTH"/>
</dbReference>
<keyword evidence="3" id="KW-0378">Hydrolase</keyword>
<organism evidence="10 11">
    <name type="scientific">Candidatus Taylorbacteria bacterium RIFCSPHIGHO2_01_FULL_46_22b</name>
    <dbReference type="NCBI Taxonomy" id="1802301"/>
    <lineage>
        <taxon>Bacteria</taxon>
        <taxon>Candidatus Tayloriibacteriota</taxon>
    </lineage>
</organism>
<dbReference type="PANTHER" id="PTHR47642">
    <property type="entry name" value="ATP-DEPENDENT DNA HELICASE"/>
    <property type="match status" value="1"/>
</dbReference>
<dbReference type="Pfam" id="PF14493">
    <property type="entry name" value="HTH_40"/>
    <property type="match status" value="1"/>
</dbReference>
<dbReference type="CDD" id="cd18809">
    <property type="entry name" value="SF1_C_RecD"/>
    <property type="match status" value="1"/>
</dbReference>
<dbReference type="Gene3D" id="3.40.50.300">
    <property type="entry name" value="P-loop containing nucleotide triphosphate hydrolases"/>
    <property type="match status" value="2"/>
</dbReference>
<dbReference type="CDD" id="cd18037">
    <property type="entry name" value="DEXSc_Pif1_like"/>
    <property type="match status" value="1"/>
</dbReference>
<keyword evidence="1" id="KW-0547">Nucleotide-binding</keyword>
<dbReference type="SUPFAM" id="SSF52540">
    <property type="entry name" value="P-loop containing nucleoside triphosphate hydrolases"/>
    <property type="match status" value="2"/>
</dbReference>
<dbReference type="GO" id="GO:0000723">
    <property type="term" value="P:telomere maintenance"/>
    <property type="evidence" value="ECO:0007669"/>
    <property type="project" value="InterPro"/>
</dbReference>
<evidence type="ECO:0000256" key="8">
    <source>
        <dbReference type="ARBA" id="ARBA00023235"/>
    </source>
</evidence>
<proteinExistence type="predicted"/>
<evidence type="ECO:0000256" key="5">
    <source>
        <dbReference type="ARBA" id="ARBA00022840"/>
    </source>
</evidence>
<keyword evidence="2" id="KW-0227">DNA damage</keyword>
<dbReference type="InterPro" id="IPR049163">
    <property type="entry name" value="Pif1-like_2B_dom"/>
</dbReference>
<dbReference type="GO" id="GO:0003678">
    <property type="term" value="F:DNA helicase activity"/>
    <property type="evidence" value="ECO:0007669"/>
    <property type="project" value="InterPro"/>
</dbReference>
<evidence type="ECO:0000256" key="1">
    <source>
        <dbReference type="ARBA" id="ARBA00022741"/>
    </source>
</evidence>